<dbReference type="EMBL" id="LR796892">
    <property type="protein sequence ID" value="CAB4173253.1"/>
    <property type="molecule type" value="Genomic_DNA"/>
</dbReference>
<organism evidence="4">
    <name type="scientific">uncultured Caudovirales phage</name>
    <dbReference type="NCBI Taxonomy" id="2100421"/>
    <lineage>
        <taxon>Viruses</taxon>
        <taxon>Duplodnaviria</taxon>
        <taxon>Heunggongvirae</taxon>
        <taxon>Uroviricota</taxon>
        <taxon>Caudoviricetes</taxon>
        <taxon>Peduoviridae</taxon>
        <taxon>Maltschvirus</taxon>
        <taxon>Maltschvirus maltsch</taxon>
    </lineage>
</organism>
<evidence type="ECO:0000313" key="3">
    <source>
        <dbReference type="EMBL" id="CAB4179607.1"/>
    </source>
</evidence>
<evidence type="ECO:0000313" key="4">
    <source>
        <dbReference type="EMBL" id="CAB4203807.1"/>
    </source>
</evidence>
<gene>
    <name evidence="3" type="ORF">UFOVP1023_12</name>
    <name evidence="4" type="ORF">UFOVP1383_6</name>
    <name evidence="5" type="ORF">UFOVP1477_42</name>
    <name evidence="1" type="ORF">UFOVP848_35</name>
    <name evidence="2" type="ORF">UFOVP945_30</name>
</gene>
<dbReference type="EMBL" id="LR796797">
    <property type="protein sequence ID" value="CAB4166877.1"/>
    <property type="molecule type" value="Genomic_DNA"/>
</dbReference>
<accession>A0A6J5S5M0</accession>
<dbReference type="EMBL" id="LR797339">
    <property type="protein sequence ID" value="CAB4203807.1"/>
    <property type="molecule type" value="Genomic_DNA"/>
</dbReference>
<dbReference type="EMBL" id="LR796982">
    <property type="protein sequence ID" value="CAB4179607.1"/>
    <property type="molecule type" value="Genomic_DNA"/>
</dbReference>
<protein>
    <submittedName>
        <fullName evidence="4">Uncharacterized protein</fullName>
    </submittedName>
</protein>
<name>A0A6J5S5M0_9CAUD</name>
<sequence length="136" mass="14658">MTTSAPDRTCPKNAFTGVHVPYSPIVPQCRLCRAELDGKDLRAAGSTRALLAAGEWRILAEEALTKLAVSAKTFTSEDLTDLAGLPREEPGMNRNNAVGAIFLAAQEAGRIMKTGTRRPSRNVRSHGAQLEVWRGA</sequence>
<proteinExistence type="predicted"/>
<dbReference type="EMBL" id="LR797436">
    <property type="protein sequence ID" value="CAB4216014.1"/>
    <property type="molecule type" value="Genomic_DNA"/>
</dbReference>
<reference evidence="4" key="1">
    <citation type="submission" date="2020-05" db="EMBL/GenBank/DDBJ databases">
        <authorList>
            <person name="Chiriac C."/>
            <person name="Salcher M."/>
            <person name="Ghai R."/>
            <person name="Kavagutti S V."/>
        </authorList>
    </citation>
    <scope>NUCLEOTIDE SEQUENCE</scope>
</reference>
<evidence type="ECO:0000313" key="5">
    <source>
        <dbReference type="EMBL" id="CAB4216014.1"/>
    </source>
</evidence>
<evidence type="ECO:0000313" key="1">
    <source>
        <dbReference type="EMBL" id="CAB4166877.1"/>
    </source>
</evidence>
<evidence type="ECO:0000313" key="2">
    <source>
        <dbReference type="EMBL" id="CAB4173253.1"/>
    </source>
</evidence>